<reference evidence="3 4" key="1">
    <citation type="submission" date="2017-12" db="EMBL/GenBank/DDBJ databases">
        <title>Phylogenetic diversity of female urinary microbiome.</title>
        <authorList>
            <person name="Thomas-White K."/>
            <person name="Wolfe A.J."/>
        </authorList>
    </citation>
    <scope>NUCLEOTIDE SEQUENCE [LARGE SCALE GENOMIC DNA]</scope>
    <source>
        <strain evidence="3 4">UMB1298</strain>
    </source>
</reference>
<dbReference type="SUPFAM" id="SSF53474">
    <property type="entry name" value="alpha/beta-Hydrolases"/>
    <property type="match status" value="1"/>
</dbReference>
<dbReference type="InterPro" id="IPR000073">
    <property type="entry name" value="AB_hydrolase_1"/>
</dbReference>
<accession>A0A2I1PDR3</accession>
<proteinExistence type="predicted"/>
<dbReference type="RefSeq" id="WP_101848912.1">
    <property type="nucleotide sequence ID" value="NZ_JBHLVH010000014.1"/>
</dbReference>
<dbReference type="OrthoDB" id="63519at2"/>
<comment type="caution">
    <text evidence="3">The sequence shown here is derived from an EMBL/GenBank/DDBJ whole genome shotgun (WGS) entry which is preliminary data.</text>
</comment>
<dbReference type="PRINTS" id="PR00111">
    <property type="entry name" value="ABHYDROLASE"/>
</dbReference>
<gene>
    <name evidence="3" type="ORF">CYJ76_00395</name>
</gene>
<dbReference type="PANTHER" id="PTHR46118">
    <property type="entry name" value="PROTEIN ABHD11"/>
    <property type="match status" value="1"/>
</dbReference>
<dbReference type="AlphaFoldDB" id="A0A2I1PDR3"/>
<evidence type="ECO:0000259" key="2">
    <source>
        <dbReference type="Pfam" id="PF00561"/>
    </source>
</evidence>
<organism evidence="3 4">
    <name type="scientific">Kytococcus schroeteri</name>
    <dbReference type="NCBI Taxonomy" id="138300"/>
    <lineage>
        <taxon>Bacteria</taxon>
        <taxon>Bacillati</taxon>
        <taxon>Actinomycetota</taxon>
        <taxon>Actinomycetes</taxon>
        <taxon>Micrococcales</taxon>
        <taxon>Kytococcaceae</taxon>
        <taxon>Kytococcus</taxon>
    </lineage>
</organism>
<keyword evidence="1 3" id="KW-0378">Hydrolase</keyword>
<dbReference type="PANTHER" id="PTHR46118:SF4">
    <property type="entry name" value="PROTEIN ABHD11"/>
    <property type="match status" value="1"/>
</dbReference>
<keyword evidence="4" id="KW-1185">Reference proteome</keyword>
<dbReference type="Pfam" id="PF00561">
    <property type="entry name" value="Abhydrolase_1"/>
    <property type="match status" value="1"/>
</dbReference>
<dbReference type="InterPro" id="IPR029058">
    <property type="entry name" value="AB_hydrolase_fold"/>
</dbReference>
<evidence type="ECO:0000313" key="3">
    <source>
        <dbReference type="EMBL" id="PKZ42755.1"/>
    </source>
</evidence>
<name>A0A2I1PDR3_9MICO</name>
<dbReference type="Gene3D" id="3.40.50.1820">
    <property type="entry name" value="alpha/beta hydrolase"/>
    <property type="match status" value="1"/>
</dbReference>
<dbReference type="EMBL" id="PKIZ01000001">
    <property type="protein sequence ID" value="PKZ42755.1"/>
    <property type="molecule type" value="Genomic_DNA"/>
</dbReference>
<dbReference type="Proteomes" id="UP000234206">
    <property type="component" value="Unassembled WGS sequence"/>
</dbReference>
<evidence type="ECO:0000256" key="1">
    <source>
        <dbReference type="ARBA" id="ARBA00022801"/>
    </source>
</evidence>
<feature type="domain" description="AB hydrolase-1" evidence="2">
    <location>
        <begin position="16"/>
        <end position="249"/>
    </location>
</feature>
<evidence type="ECO:0000313" key="4">
    <source>
        <dbReference type="Proteomes" id="UP000234206"/>
    </source>
</evidence>
<sequence length="265" mass="29811">MASTLNTHFVEGGDERIVFLHGLMGQGRNFRTVAGDLQDYASSLLVDLPNHGASEHTEEFDYREMARAVEATVRETWPEGAANVVGHSMGGKVAMAVALLFPEMVDRLVVVDISPVNSENASEFSHLLGSLQALDLDSMERRQEVDEALAEQVPDYTTRAFLLQNLTRTEGDRWSWKANLPMLLENLPVVMGFPEELRERQFDGPVLWIAGGDSDYVQEEYRPAMEELFPKVRLVTVKGAGHWVHSEKPEVFHQTLRNFLLETLT</sequence>
<protein>
    <submittedName>
        <fullName evidence="3">Alpha/beta hydrolase</fullName>
    </submittedName>
</protein>
<dbReference type="GO" id="GO:0016787">
    <property type="term" value="F:hydrolase activity"/>
    <property type="evidence" value="ECO:0007669"/>
    <property type="project" value="UniProtKB-KW"/>
</dbReference>